<dbReference type="STRING" id="30019.A0A0M4ET02"/>
<dbReference type="PROSITE" id="PS50127">
    <property type="entry name" value="UBC_2"/>
    <property type="match status" value="1"/>
</dbReference>
<evidence type="ECO:0000259" key="3">
    <source>
        <dbReference type="PROSITE" id="PS50127"/>
    </source>
</evidence>
<keyword evidence="5" id="KW-1185">Reference proteome</keyword>
<dbReference type="SMR" id="A0A0M4ET02"/>
<dbReference type="Gene3D" id="3.10.110.10">
    <property type="entry name" value="Ubiquitin Conjugating Enzyme"/>
    <property type="match status" value="1"/>
</dbReference>
<feature type="transmembrane region" description="Helical" evidence="2">
    <location>
        <begin position="323"/>
        <end position="349"/>
    </location>
</feature>
<dbReference type="SUPFAM" id="SSF54495">
    <property type="entry name" value="UBC-like"/>
    <property type="match status" value="2"/>
</dbReference>
<sequence>MACLNTLKQEIKTLEKIFPKNHERFQILNSSVDELLCRFIDKNGKRYDIHANITETYPSSPPVWFAESEETSVTNAVQILSNTNGRDNHVINQVGILLRELCRLHNVPLPPDIDNLALPLQTPPPSASPLRLERCAGGGMGGVGGAPGPHGNDETDSDQDEIEDPIGESEQESEGDEDLPLEMDDVRSTNKKDDMEVEHLATLERLRQSQRQDYLKGSVSGSVQATDRLMKELRDIYRSDAFKNNMYSIELVNDSIYEWNIRLKSVDPDSPLHSDLLQLKEKEGKDSILLNILFKETHPFEPPFVRVVHPIISGERECIINCILTLLLIIKYACCLLLGGYVLIGGAICMELLTKQGWSSAYTVEAVIMQIAATLVKGKARIQFGATKALTQGQYSLARAQQSFKSLVQIHEKNGKRLMQYILKLIILLFRILGWFTPPKEDG</sequence>
<organism evidence="4 5">
    <name type="scientific">Drosophila busckii</name>
    <name type="common">Fruit fly</name>
    <dbReference type="NCBI Taxonomy" id="30019"/>
    <lineage>
        <taxon>Eukaryota</taxon>
        <taxon>Metazoa</taxon>
        <taxon>Ecdysozoa</taxon>
        <taxon>Arthropoda</taxon>
        <taxon>Hexapoda</taxon>
        <taxon>Insecta</taxon>
        <taxon>Pterygota</taxon>
        <taxon>Neoptera</taxon>
        <taxon>Endopterygota</taxon>
        <taxon>Diptera</taxon>
        <taxon>Brachycera</taxon>
        <taxon>Muscomorpha</taxon>
        <taxon>Ephydroidea</taxon>
        <taxon>Drosophilidae</taxon>
        <taxon>Drosophila</taxon>
    </lineage>
</organism>
<feature type="transmembrane region" description="Helical" evidence="2">
    <location>
        <begin position="421"/>
        <end position="438"/>
    </location>
</feature>
<dbReference type="EMBL" id="CP012528">
    <property type="protein sequence ID" value="ALC49527.1"/>
    <property type="molecule type" value="Genomic_DNA"/>
</dbReference>
<evidence type="ECO:0000313" key="5">
    <source>
        <dbReference type="Proteomes" id="UP000494163"/>
    </source>
</evidence>
<gene>
    <name evidence="4" type="ORF">Dbus_chrXg1383</name>
</gene>
<dbReference type="InterPro" id="IPR016135">
    <property type="entry name" value="UBQ-conjugating_enzyme/RWD"/>
</dbReference>
<accession>A0A0M4ET02</accession>
<reference evidence="4 5" key="1">
    <citation type="submission" date="2015-08" db="EMBL/GenBank/DDBJ databases">
        <title>Ancestral chromatin configuration constrains chromatin evolution on differentiating sex chromosomes in Drosophila.</title>
        <authorList>
            <person name="Zhou Q."/>
            <person name="Bachtrog D."/>
        </authorList>
    </citation>
    <scope>NUCLEOTIDE SEQUENCE [LARGE SCALE GENOMIC DNA]</scope>
    <source>
        <tissue evidence="4">Whole larvae</tissue>
    </source>
</reference>
<evidence type="ECO:0000256" key="2">
    <source>
        <dbReference type="SAM" id="Phobius"/>
    </source>
</evidence>
<name>A0A0M4ET02_DROBS</name>
<dbReference type="Proteomes" id="UP000494163">
    <property type="component" value="Chromosome X"/>
</dbReference>
<dbReference type="SMART" id="SM00212">
    <property type="entry name" value="UBCc"/>
    <property type="match status" value="1"/>
</dbReference>
<evidence type="ECO:0000313" key="4">
    <source>
        <dbReference type="EMBL" id="ALC49527.1"/>
    </source>
</evidence>
<feature type="region of interest" description="Disordered" evidence="1">
    <location>
        <begin position="120"/>
        <end position="196"/>
    </location>
</feature>
<dbReference type="OMA" id="VFPKNHE"/>
<keyword evidence="2" id="KW-0812">Transmembrane</keyword>
<protein>
    <submittedName>
        <fullName evidence="4">CG2924</fullName>
    </submittedName>
</protein>
<dbReference type="CDD" id="cd23802">
    <property type="entry name" value="UBCc_UBE2Q"/>
    <property type="match status" value="1"/>
</dbReference>
<proteinExistence type="predicted"/>
<feature type="compositionally biased region" description="Basic and acidic residues" evidence="1">
    <location>
        <begin position="184"/>
        <end position="196"/>
    </location>
</feature>
<dbReference type="OrthoDB" id="109543at2759"/>
<feature type="domain" description="UBC core" evidence="3">
    <location>
        <begin position="224"/>
        <end position="417"/>
    </location>
</feature>
<keyword evidence="2" id="KW-1133">Transmembrane helix</keyword>
<feature type="compositionally biased region" description="Gly residues" evidence="1">
    <location>
        <begin position="136"/>
        <end position="148"/>
    </location>
</feature>
<dbReference type="InterPro" id="IPR000608">
    <property type="entry name" value="UBC"/>
</dbReference>
<evidence type="ECO:0000256" key="1">
    <source>
        <dbReference type="SAM" id="MobiDB-lite"/>
    </source>
</evidence>
<feature type="compositionally biased region" description="Acidic residues" evidence="1">
    <location>
        <begin position="154"/>
        <end position="183"/>
    </location>
</feature>
<dbReference type="AlphaFoldDB" id="A0A0M4ET02"/>
<keyword evidence="2" id="KW-0472">Membrane</keyword>